<dbReference type="PANTHER" id="PTHR12174">
    <property type="entry name" value="SIGNAL PEPTIDE PEPTIDASE"/>
    <property type="match status" value="1"/>
</dbReference>
<dbReference type="Pfam" id="PF04258">
    <property type="entry name" value="Peptidase_A22B"/>
    <property type="match status" value="1"/>
</dbReference>
<feature type="region of interest" description="Disordered" evidence="8">
    <location>
        <begin position="513"/>
        <end position="580"/>
    </location>
</feature>
<dbReference type="AlphaFoldDB" id="K0KR53"/>
<evidence type="ECO:0000313" key="11">
    <source>
        <dbReference type="Proteomes" id="UP000009328"/>
    </source>
</evidence>
<feature type="transmembrane region" description="Helical" evidence="9">
    <location>
        <begin position="319"/>
        <end position="339"/>
    </location>
</feature>
<dbReference type="InterPro" id="IPR007369">
    <property type="entry name" value="Peptidase_A22B_SPP"/>
</dbReference>
<feature type="transmembrane region" description="Helical" evidence="9">
    <location>
        <begin position="381"/>
        <end position="402"/>
    </location>
</feature>
<reference evidence="10 11" key="1">
    <citation type="journal article" date="2012" name="Eukaryot. Cell">
        <title>Draft genome sequence of Wickerhamomyces ciferrii NRRL Y-1031 F-60-10.</title>
        <authorList>
            <person name="Schneider J."/>
            <person name="Andrea H."/>
            <person name="Blom J."/>
            <person name="Jaenicke S."/>
            <person name="Ruckert C."/>
            <person name="Schorsch C."/>
            <person name="Szczepanowski R."/>
            <person name="Farwick M."/>
            <person name="Goesmann A."/>
            <person name="Puhler A."/>
            <person name="Schaffer S."/>
            <person name="Tauch A."/>
            <person name="Kohler T."/>
            <person name="Brinkrolf K."/>
        </authorList>
    </citation>
    <scope>NUCLEOTIDE SEQUENCE [LARGE SCALE GENOMIC DNA]</scope>
    <source>
        <strain evidence="11">ATCC 14091 / BCRC 22168 / CBS 111 / JCM 3599 / NBRC 0793 / NRRL Y-1031 F-60-10</strain>
    </source>
</reference>
<keyword evidence="5" id="KW-0256">Endoplasmic reticulum</keyword>
<comment type="similarity">
    <text evidence="2">Belongs to the peptidase A22B family.</text>
</comment>
<gene>
    <name evidence="10" type="ORF">BN7_5220</name>
</gene>
<dbReference type="GO" id="GO:0042500">
    <property type="term" value="F:aspartic endopeptidase activity, intramembrane cleaving"/>
    <property type="evidence" value="ECO:0007669"/>
    <property type="project" value="InterPro"/>
</dbReference>
<feature type="transmembrane region" description="Helical" evidence="9">
    <location>
        <begin position="456"/>
        <end position="474"/>
    </location>
</feature>
<evidence type="ECO:0000256" key="5">
    <source>
        <dbReference type="ARBA" id="ARBA00022824"/>
    </source>
</evidence>
<evidence type="ECO:0000256" key="8">
    <source>
        <dbReference type="SAM" id="MobiDB-lite"/>
    </source>
</evidence>
<proteinExistence type="inferred from homology"/>
<comment type="caution">
    <text evidence="10">The sequence shown here is derived from an EMBL/GenBank/DDBJ whole genome shotgun (WGS) entry which is preliminary data.</text>
</comment>
<feature type="transmembrane region" description="Helical" evidence="9">
    <location>
        <begin position="170"/>
        <end position="193"/>
    </location>
</feature>
<evidence type="ECO:0000256" key="7">
    <source>
        <dbReference type="ARBA" id="ARBA00023136"/>
    </source>
</evidence>
<dbReference type="PANTHER" id="PTHR12174:SF23">
    <property type="entry name" value="MINOR HISTOCOMPATIBILITY ANTIGEN H13"/>
    <property type="match status" value="1"/>
</dbReference>
<feature type="transmembrane region" description="Helical" evidence="9">
    <location>
        <begin position="428"/>
        <end position="450"/>
    </location>
</feature>
<keyword evidence="6 9" id="KW-1133">Transmembrane helix</keyword>
<dbReference type="InterPro" id="IPR006639">
    <property type="entry name" value="Preselin/SPP"/>
</dbReference>
<feature type="transmembrane region" description="Helical" evidence="9">
    <location>
        <begin position="132"/>
        <end position="150"/>
    </location>
</feature>
<feature type="compositionally biased region" description="Basic and acidic residues" evidence="8">
    <location>
        <begin position="513"/>
        <end position="533"/>
    </location>
</feature>
<evidence type="ECO:0000256" key="6">
    <source>
        <dbReference type="ARBA" id="ARBA00022989"/>
    </source>
</evidence>
<dbReference type="GO" id="GO:0033619">
    <property type="term" value="P:membrane protein proteolysis"/>
    <property type="evidence" value="ECO:0007669"/>
    <property type="project" value="TreeGrafter"/>
</dbReference>
<dbReference type="EMBL" id="CAIF01000204">
    <property type="protein sequence ID" value="CCH45636.1"/>
    <property type="molecule type" value="Genomic_DNA"/>
</dbReference>
<dbReference type="EC" id="3.4.23.-" evidence="10"/>
<organism evidence="10 11">
    <name type="scientific">Wickerhamomyces ciferrii (strain ATCC 14091 / BCRC 22168 / CBS 111 / JCM 3599 / NBRC 0793 / NRRL Y-1031 F-60-10)</name>
    <name type="common">Yeast</name>
    <name type="synonym">Pichia ciferrii</name>
    <dbReference type="NCBI Taxonomy" id="1206466"/>
    <lineage>
        <taxon>Eukaryota</taxon>
        <taxon>Fungi</taxon>
        <taxon>Dikarya</taxon>
        <taxon>Ascomycota</taxon>
        <taxon>Saccharomycotina</taxon>
        <taxon>Saccharomycetes</taxon>
        <taxon>Phaffomycetales</taxon>
        <taxon>Wickerhamomycetaceae</taxon>
        <taxon>Wickerhamomyces</taxon>
    </lineage>
</organism>
<keyword evidence="3 9" id="KW-0812">Transmembrane</keyword>
<evidence type="ECO:0000256" key="1">
    <source>
        <dbReference type="ARBA" id="ARBA00004477"/>
    </source>
</evidence>
<dbReference type="GO" id="GO:0098554">
    <property type="term" value="C:cytoplasmic side of endoplasmic reticulum membrane"/>
    <property type="evidence" value="ECO:0007669"/>
    <property type="project" value="TreeGrafter"/>
</dbReference>
<dbReference type="FunCoup" id="K0KR53">
    <property type="interactions" value="15"/>
</dbReference>
<name>K0KR53_WICCF</name>
<keyword evidence="7 9" id="KW-0472">Membrane</keyword>
<keyword evidence="11" id="KW-1185">Reference proteome</keyword>
<evidence type="ECO:0000256" key="3">
    <source>
        <dbReference type="ARBA" id="ARBA00022692"/>
    </source>
</evidence>
<dbReference type="STRING" id="1206466.K0KR53"/>
<feature type="transmembrane region" description="Helical" evidence="9">
    <location>
        <begin position="261"/>
        <end position="283"/>
    </location>
</feature>
<evidence type="ECO:0000256" key="2">
    <source>
        <dbReference type="ARBA" id="ARBA00006859"/>
    </source>
</evidence>
<evidence type="ECO:0000256" key="4">
    <source>
        <dbReference type="ARBA" id="ARBA00022801"/>
    </source>
</evidence>
<evidence type="ECO:0000256" key="9">
    <source>
        <dbReference type="SAM" id="Phobius"/>
    </source>
</evidence>
<accession>K0KR53</accession>
<sequence length="580" mass="66157">MESNITDEALCSDPRLSKYLEFFETLKTLNSLIDDIGELKANATSKSSSLSLLDKKAFELTYQIFNNKYGVYISHLVLVIIVLAIIIAAANATLTRPKNAPKLDKSHPNYSKLVTSSTNSTDSSYEPIIDEIFALSIPFLAATSLLTIHYGINNFEKSDISWFFNKYTRIFSIFAIYDFYQFWITNFCLQIMIQSHGNHKLMDYIPRFKLTLSQDNNVLKNSEIEANPLYKTSKSKAGPFLPSLDENFEPPIEVESKDQIVNIYISFMDILVLIATFIMWFNYYSISKSEIPTHIDWIYENFVAFCFAFTGIKKLQLSSFKAGFIMLSGLFFYDIYFVFGSDIMVSVAKNIDIPIMIKLPSGKNYTENLIDLTTDYIVPKLPFSMLGLGDVVIPGSYIALLYRYDLFKHHELIPKVHYSFINSFDPSYFLTGILSYIIGLILTFIGLHYSNLPQPALLYLSPCLIIGTIILSLFKGEFKRILSYSEVDKTEQSKKRKFRRKLFKFIEKLSEKSNDNDKSSEKENENSKGAKDDEQFDIGSLIKAIQEVGTESSNDTKSKSDGINSDESTESPEIIEFPEN</sequence>
<dbReference type="SMART" id="SM00730">
    <property type="entry name" value="PSN"/>
    <property type="match status" value="1"/>
</dbReference>
<dbReference type="GO" id="GO:0098553">
    <property type="term" value="C:lumenal side of endoplasmic reticulum membrane"/>
    <property type="evidence" value="ECO:0007669"/>
    <property type="project" value="TreeGrafter"/>
</dbReference>
<dbReference type="HOGENOM" id="CLU_470262_0_0_1"/>
<dbReference type="InParanoid" id="K0KR53"/>
<evidence type="ECO:0000313" key="10">
    <source>
        <dbReference type="EMBL" id="CCH45636.1"/>
    </source>
</evidence>
<dbReference type="GO" id="GO:0006465">
    <property type="term" value="P:signal peptide processing"/>
    <property type="evidence" value="ECO:0007669"/>
    <property type="project" value="TreeGrafter"/>
</dbReference>
<protein>
    <submittedName>
        <fullName evidence="10">Membrane protein</fullName>
        <ecNumber evidence="10">3.4.23.-</ecNumber>
    </submittedName>
</protein>
<dbReference type="Proteomes" id="UP000009328">
    <property type="component" value="Unassembled WGS sequence"/>
</dbReference>
<dbReference type="eggNOG" id="KOG2443">
    <property type="taxonomic scope" value="Eukaryota"/>
</dbReference>
<feature type="transmembrane region" description="Helical" evidence="9">
    <location>
        <begin position="72"/>
        <end position="94"/>
    </location>
</feature>
<keyword evidence="4 10" id="KW-0378">Hydrolase</keyword>
<comment type="subcellular location">
    <subcellularLocation>
        <location evidence="1">Endoplasmic reticulum membrane</location>
        <topology evidence="1">Multi-pass membrane protein</topology>
    </subcellularLocation>
</comment>